<keyword evidence="1" id="KW-1133">Transmembrane helix</keyword>
<dbReference type="AlphaFoldDB" id="A0A8H5BQ04"/>
<accession>A0A8H5BQ04</accession>
<feature type="transmembrane region" description="Helical" evidence="1">
    <location>
        <begin position="133"/>
        <end position="150"/>
    </location>
</feature>
<sequence>MGFSLKFLKLLEQATIEAGIWSTLIQTLLTGVYTMIFVQTITPILRTGQEKVYAAVLTLIFMAITANLATSWKMLRVALILNNDTRFSMAKTILVGNAADRVVLNFTSRSAILLADIIMIWRCYTLWARNKRLLLIFSLLLLGEFVLLLKLTPANLSSTDIKGGAPAFNFISSAITILATVLIILRIVMFVNKSEGGLGFSGSYTLIIKIILESGVLYTVSLMATSILYLIVILQDDMSSRAVKLAEGLLIWLQALVPITGIATTLIAFHVATGRANDEATLSQSKPTSTLQFEGMGAQTQYSVTFIPGEQDNNDGTDGIS</sequence>
<protein>
    <submittedName>
        <fullName evidence="2">Uncharacterized protein</fullName>
    </submittedName>
</protein>
<keyword evidence="3" id="KW-1185">Reference proteome</keyword>
<feature type="transmembrane region" description="Helical" evidence="1">
    <location>
        <begin position="20"/>
        <end position="45"/>
    </location>
</feature>
<dbReference type="OrthoDB" id="3226582at2759"/>
<reference evidence="2 3" key="1">
    <citation type="journal article" date="2020" name="ISME J.">
        <title>Uncovering the hidden diversity of litter-decomposition mechanisms in mushroom-forming fungi.</title>
        <authorList>
            <person name="Floudas D."/>
            <person name="Bentzer J."/>
            <person name="Ahren D."/>
            <person name="Johansson T."/>
            <person name="Persson P."/>
            <person name="Tunlid A."/>
        </authorList>
    </citation>
    <scope>NUCLEOTIDE SEQUENCE [LARGE SCALE GENOMIC DNA]</scope>
    <source>
        <strain evidence="2 3">CBS 101986</strain>
    </source>
</reference>
<name>A0A8H5BQ04_9AGAR</name>
<evidence type="ECO:0000313" key="2">
    <source>
        <dbReference type="EMBL" id="KAF5327409.1"/>
    </source>
</evidence>
<feature type="transmembrane region" description="Helical" evidence="1">
    <location>
        <begin position="170"/>
        <end position="189"/>
    </location>
</feature>
<evidence type="ECO:0000256" key="1">
    <source>
        <dbReference type="SAM" id="Phobius"/>
    </source>
</evidence>
<keyword evidence="1" id="KW-0472">Membrane</keyword>
<comment type="caution">
    <text evidence="2">The sequence shown here is derived from an EMBL/GenBank/DDBJ whole genome shotgun (WGS) entry which is preliminary data.</text>
</comment>
<dbReference type="Proteomes" id="UP000567179">
    <property type="component" value="Unassembled WGS sequence"/>
</dbReference>
<keyword evidence="1" id="KW-0812">Transmembrane</keyword>
<feature type="transmembrane region" description="Helical" evidence="1">
    <location>
        <begin position="251"/>
        <end position="272"/>
    </location>
</feature>
<feature type="transmembrane region" description="Helical" evidence="1">
    <location>
        <begin position="210"/>
        <end position="231"/>
    </location>
</feature>
<feature type="transmembrane region" description="Helical" evidence="1">
    <location>
        <begin position="52"/>
        <end position="72"/>
    </location>
</feature>
<gene>
    <name evidence="2" type="ORF">D9619_003954</name>
</gene>
<organism evidence="2 3">
    <name type="scientific">Psilocybe cf. subviscida</name>
    <dbReference type="NCBI Taxonomy" id="2480587"/>
    <lineage>
        <taxon>Eukaryota</taxon>
        <taxon>Fungi</taxon>
        <taxon>Dikarya</taxon>
        <taxon>Basidiomycota</taxon>
        <taxon>Agaricomycotina</taxon>
        <taxon>Agaricomycetes</taxon>
        <taxon>Agaricomycetidae</taxon>
        <taxon>Agaricales</taxon>
        <taxon>Agaricineae</taxon>
        <taxon>Strophariaceae</taxon>
        <taxon>Psilocybe</taxon>
    </lineage>
</organism>
<dbReference type="EMBL" id="JAACJJ010000014">
    <property type="protein sequence ID" value="KAF5327409.1"/>
    <property type="molecule type" value="Genomic_DNA"/>
</dbReference>
<evidence type="ECO:0000313" key="3">
    <source>
        <dbReference type="Proteomes" id="UP000567179"/>
    </source>
</evidence>
<proteinExistence type="predicted"/>